<dbReference type="EMBL" id="BMAW01004055">
    <property type="protein sequence ID" value="GFS86690.1"/>
    <property type="molecule type" value="Genomic_DNA"/>
</dbReference>
<evidence type="ECO:0000313" key="1">
    <source>
        <dbReference type="EMBL" id="GFS86690.1"/>
    </source>
</evidence>
<sequence length="78" mass="8834">MQLDLSARYPNPYCHVELPSGQMTASNRLRQTVSSCCTHTLHLSPEPVDLTLCLQKTCHHPKIQEILGVDWYNATNVK</sequence>
<proteinExistence type="predicted"/>
<comment type="caution">
    <text evidence="1">The sequence shown here is derived from an EMBL/GenBank/DDBJ whole genome shotgun (WGS) entry which is preliminary data.</text>
</comment>
<accession>A0A8X6MZR1</accession>
<gene>
    <name evidence="1" type="ORF">NPIL_475001</name>
</gene>
<name>A0A8X6MZR1_NEPPI</name>
<keyword evidence="2" id="KW-1185">Reference proteome</keyword>
<dbReference type="AlphaFoldDB" id="A0A8X6MZR1"/>
<dbReference type="OrthoDB" id="10483441at2759"/>
<organism evidence="1 2">
    <name type="scientific">Nephila pilipes</name>
    <name type="common">Giant wood spider</name>
    <name type="synonym">Nephila maculata</name>
    <dbReference type="NCBI Taxonomy" id="299642"/>
    <lineage>
        <taxon>Eukaryota</taxon>
        <taxon>Metazoa</taxon>
        <taxon>Ecdysozoa</taxon>
        <taxon>Arthropoda</taxon>
        <taxon>Chelicerata</taxon>
        <taxon>Arachnida</taxon>
        <taxon>Araneae</taxon>
        <taxon>Araneomorphae</taxon>
        <taxon>Entelegynae</taxon>
        <taxon>Araneoidea</taxon>
        <taxon>Nephilidae</taxon>
        <taxon>Nephila</taxon>
    </lineage>
</organism>
<evidence type="ECO:0000313" key="2">
    <source>
        <dbReference type="Proteomes" id="UP000887013"/>
    </source>
</evidence>
<protein>
    <submittedName>
        <fullName evidence="1">Uncharacterized protein</fullName>
    </submittedName>
</protein>
<dbReference type="Proteomes" id="UP000887013">
    <property type="component" value="Unassembled WGS sequence"/>
</dbReference>
<reference evidence="1" key="1">
    <citation type="submission" date="2020-08" db="EMBL/GenBank/DDBJ databases">
        <title>Multicomponent nature underlies the extraordinary mechanical properties of spider dragline silk.</title>
        <authorList>
            <person name="Kono N."/>
            <person name="Nakamura H."/>
            <person name="Mori M."/>
            <person name="Yoshida Y."/>
            <person name="Ohtoshi R."/>
            <person name="Malay A.D."/>
            <person name="Moran D.A.P."/>
            <person name="Tomita M."/>
            <person name="Numata K."/>
            <person name="Arakawa K."/>
        </authorList>
    </citation>
    <scope>NUCLEOTIDE SEQUENCE</scope>
</reference>